<feature type="signal peptide" evidence="6">
    <location>
        <begin position="1"/>
        <end position="16"/>
    </location>
</feature>
<dbReference type="GO" id="GO:0031505">
    <property type="term" value="P:fungal-type cell wall organization"/>
    <property type="evidence" value="ECO:0007669"/>
    <property type="project" value="TreeGrafter"/>
</dbReference>
<gene>
    <name evidence="8" type="ORF">GJ744_010088</name>
</gene>
<evidence type="ECO:0000256" key="2">
    <source>
        <dbReference type="ARBA" id="ARBA00022512"/>
    </source>
</evidence>
<dbReference type="Pfam" id="PF22799">
    <property type="entry name" value="PIR1-like_C"/>
    <property type="match status" value="1"/>
</dbReference>
<comment type="similarity">
    <text evidence="5">Belongs to the PIR protein family.</text>
</comment>
<proteinExistence type="inferred from homology"/>
<evidence type="ECO:0000256" key="6">
    <source>
        <dbReference type="SAM" id="SignalP"/>
    </source>
</evidence>
<feature type="domain" description="Cell wall mannoprotein PIR1-like C-terminal" evidence="7">
    <location>
        <begin position="200"/>
        <end position="273"/>
    </location>
</feature>
<feature type="chain" id="PRO_5034825326" description="Cell wall mannoprotein PIR1-like C-terminal domain-containing protein" evidence="6">
    <location>
        <begin position="17"/>
        <end position="284"/>
    </location>
</feature>
<accession>A0A8H7AIU3</accession>
<evidence type="ECO:0000256" key="3">
    <source>
        <dbReference type="ARBA" id="ARBA00022525"/>
    </source>
</evidence>
<comment type="caution">
    <text evidence="8">The sequence shown here is derived from an EMBL/GenBank/DDBJ whole genome shotgun (WGS) entry which is preliminary data.</text>
</comment>
<sequence length="284" mass="29090">MRYTIAILAAAVVVKASPFPQAVTAAISPTEKTPPGCTGSTHGSFGIAAMNVTTASAPAKRAPPQALPVSQIADGQPQVPIYTMAPVSMIMDGQVQGGLHTMEIGDGQVQASTRVTTAPVTVLSDGLPQASVVTAAPVSQISNGQTRAKASTKTLVSRVSDAQPQALAATDPAAAASNSSGTHLVACKSAGTLELTLNDGVLKDAQGRTGYIASNFQFQFDAPPQAGAIYTSGFSVCSNGSLALGGSNIFYQCRSGDFYNLYDRYWAAQCSPVTIETLALQDCA</sequence>
<name>A0A8H7AIU3_9EURO</name>
<keyword evidence="9" id="KW-1185">Reference proteome</keyword>
<dbReference type="EMBL" id="JAACFV010000063">
    <property type="protein sequence ID" value="KAF7507787.1"/>
    <property type="molecule type" value="Genomic_DNA"/>
</dbReference>
<reference evidence="8" key="1">
    <citation type="submission" date="2020-02" db="EMBL/GenBank/DDBJ databases">
        <authorList>
            <person name="Palmer J.M."/>
        </authorList>
    </citation>
    <scope>NUCLEOTIDE SEQUENCE</scope>
    <source>
        <strain evidence="8">EPUS1.4</strain>
        <tissue evidence="8">Thallus</tissue>
    </source>
</reference>
<dbReference type="GO" id="GO:0005199">
    <property type="term" value="F:structural constituent of cell wall"/>
    <property type="evidence" value="ECO:0007669"/>
    <property type="project" value="TreeGrafter"/>
</dbReference>
<evidence type="ECO:0000313" key="9">
    <source>
        <dbReference type="Proteomes" id="UP000606974"/>
    </source>
</evidence>
<organism evidence="8 9">
    <name type="scientific">Endocarpon pusillum</name>
    <dbReference type="NCBI Taxonomy" id="364733"/>
    <lineage>
        <taxon>Eukaryota</taxon>
        <taxon>Fungi</taxon>
        <taxon>Dikarya</taxon>
        <taxon>Ascomycota</taxon>
        <taxon>Pezizomycotina</taxon>
        <taxon>Eurotiomycetes</taxon>
        <taxon>Chaetothyriomycetidae</taxon>
        <taxon>Verrucariales</taxon>
        <taxon>Verrucariaceae</taxon>
        <taxon>Endocarpon</taxon>
    </lineage>
</organism>
<evidence type="ECO:0000256" key="1">
    <source>
        <dbReference type="ARBA" id="ARBA00004191"/>
    </source>
</evidence>
<dbReference type="InterPro" id="IPR054508">
    <property type="entry name" value="PIR1-like_C"/>
</dbReference>
<evidence type="ECO:0000256" key="4">
    <source>
        <dbReference type="ARBA" id="ARBA00022729"/>
    </source>
</evidence>
<protein>
    <recommendedName>
        <fullName evidence="7">Cell wall mannoprotein PIR1-like C-terminal domain-containing protein</fullName>
    </recommendedName>
</protein>
<dbReference type="OrthoDB" id="5415592at2759"/>
<evidence type="ECO:0000259" key="7">
    <source>
        <dbReference type="Pfam" id="PF22799"/>
    </source>
</evidence>
<dbReference type="AlphaFoldDB" id="A0A8H7AIU3"/>
<dbReference type="Proteomes" id="UP000606974">
    <property type="component" value="Unassembled WGS sequence"/>
</dbReference>
<keyword evidence="3" id="KW-0964">Secreted</keyword>
<comment type="subcellular location">
    <subcellularLocation>
        <location evidence="1">Secreted</location>
        <location evidence="1">Cell wall</location>
    </subcellularLocation>
</comment>
<dbReference type="PANTHER" id="PTHR47254">
    <property type="entry name" value="CELL WALL MANNOPROTEIN CIS3-RELATED"/>
    <property type="match status" value="1"/>
</dbReference>
<dbReference type="InterPro" id="IPR051153">
    <property type="entry name" value="Yeast_CWMannoprotein_PIR"/>
</dbReference>
<evidence type="ECO:0000256" key="5">
    <source>
        <dbReference type="ARBA" id="ARBA00038219"/>
    </source>
</evidence>
<dbReference type="GO" id="GO:0009277">
    <property type="term" value="C:fungal-type cell wall"/>
    <property type="evidence" value="ECO:0007669"/>
    <property type="project" value="TreeGrafter"/>
</dbReference>
<dbReference type="PANTHER" id="PTHR47254:SF1">
    <property type="entry name" value="CELL WALL MANNOPROTEIN CIS3-RELATED"/>
    <property type="match status" value="1"/>
</dbReference>
<evidence type="ECO:0000313" key="8">
    <source>
        <dbReference type="EMBL" id="KAF7507787.1"/>
    </source>
</evidence>
<keyword evidence="4 6" id="KW-0732">Signal</keyword>
<keyword evidence="2" id="KW-0134">Cell wall</keyword>